<feature type="region of interest" description="Disordered" evidence="1">
    <location>
        <begin position="1"/>
        <end position="40"/>
    </location>
</feature>
<accession>A0ABD1HQG4</accession>
<feature type="region of interest" description="Disordered" evidence="1">
    <location>
        <begin position="77"/>
        <end position="185"/>
    </location>
</feature>
<feature type="compositionally biased region" description="Low complexity" evidence="1">
    <location>
        <begin position="108"/>
        <end position="123"/>
    </location>
</feature>
<name>A0ABD1HQG4_SALDI</name>
<comment type="caution">
    <text evidence="2">The sequence shown here is derived from an EMBL/GenBank/DDBJ whole genome shotgun (WGS) entry which is preliminary data.</text>
</comment>
<feature type="compositionally biased region" description="Low complexity" evidence="1">
    <location>
        <begin position="79"/>
        <end position="95"/>
    </location>
</feature>
<organism evidence="2 3">
    <name type="scientific">Salvia divinorum</name>
    <name type="common">Maria pastora</name>
    <name type="synonym">Diviner's sage</name>
    <dbReference type="NCBI Taxonomy" id="28513"/>
    <lineage>
        <taxon>Eukaryota</taxon>
        <taxon>Viridiplantae</taxon>
        <taxon>Streptophyta</taxon>
        <taxon>Embryophyta</taxon>
        <taxon>Tracheophyta</taxon>
        <taxon>Spermatophyta</taxon>
        <taxon>Magnoliopsida</taxon>
        <taxon>eudicotyledons</taxon>
        <taxon>Gunneridae</taxon>
        <taxon>Pentapetalae</taxon>
        <taxon>asterids</taxon>
        <taxon>lamiids</taxon>
        <taxon>Lamiales</taxon>
        <taxon>Lamiaceae</taxon>
        <taxon>Nepetoideae</taxon>
        <taxon>Mentheae</taxon>
        <taxon>Salviinae</taxon>
        <taxon>Salvia</taxon>
        <taxon>Salvia subgen. Calosphace</taxon>
    </lineage>
</organism>
<dbReference type="AlphaFoldDB" id="A0ABD1HQG4"/>
<dbReference type="PANTHER" id="PTHR13582:SF0">
    <property type="entry name" value="M-PHASE PHOSPHOPROTEIN 6"/>
    <property type="match status" value="1"/>
</dbReference>
<proteinExistence type="predicted"/>
<protein>
    <recommendedName>
        <fullName evidence="4">M-phase phosphoprotein 6</fullName>
    </recommendedName>
</protein>
<sequence length="185" mass="20383">MAKRELSSTLKNLKFMQRASQKEEKIKKEEEPVPASDFPASSAVKRCVVIVEGDPHPGATRGRMSFLSFNPSIDKLNEEVSAPSETESAATSSGSKNESSRENGSTQGSSEDLGLESSSNDSNSNHKRKQHEDGPETETPNKSRKSGQDNQDSNSARSRSSQKQNKREKLDWSVLRPPKYQSKKG</sequence>
<evidence type="ECO:0000313" key="2">
    <source>
        <dbReference type="EMBL" id="KAL1558697.1"/>
    </source>
</evidence>
<dbReference type="Proteomes" id="UP001567538">
    <property type="component" value="Unassembled WGS sequence"/>
</dbReference>
<gene>
    <name evidence="2" type="ORF">AAHA92_09129</name>
</gene>
<evidence type="ECO:0000313" key="3">
    <source>
        <dbReference type="Proteomes" id="UP001567538"/>
    </source>
</evidence>
<reference evidence="2 3" key="1">
    <citation type="submission" date="2024-06" db="EMBL/GenBank/DDBJ databases">
        <title>A chromosome level genome sequence of Diviner's sage (Salvia divinorum).</title>
        <authorList>
            <person name="Ford S.A."/>
            <person name="Ro D.-K."/>
            <person name="Ness R.W."/>
            <person name="Phillips M.A."/>
        </authorList>
    </citation>
    <scope>NUCLEOTIDE SEQUENCE [LARGE SCALE GENOMIC DNA]</scope>
    <source>
        <strain evidence="2">SAF-2024a</strain>
        <tissue evidence="2">Leaf</tissue>
    </source>
</reference>
<evidence type="ECO:0000256" key="1">
    <source>
        <dbReference type="SAM" id="MobiDB-lite"/>
    </source>
</evidence>
<feature type="compositionally biased region" description="Basic and acidic residues" evidence="1">
    <location>
        <begin position="20"/>
        <end position="31"/>
    </location>
</feature>
<dbReference type="PANTHER" id="PTHR13582">
    <property type="entry name" value="M-PHASE PHOSPHOPROTEIN 6"/>
    <property type="match status" value="1"/>
</dbReference>
<dbReference type="InterPro" id="IPR019324">
    <property type="entry name" value="MPP6"/>
</dbReference>
<keyword evidence="3" id="KW-1185">Reference proteome</keyword>
<dbReference type="EMBL" id="JBEAFC010000004">
    <property type="protein sequence ID" value="KAL1558697.1"/>
    <property type="molecule type" value="Genomic_DNA"/>
</dbReference>
<feature type="compositionally biased region" description="Polar residues" evidence="1">
    <location>
        <begin position="148"/>
        <end position="163"/>
    </location>
</feature>
<evidence type="ECO:0008006" key="4">
    <source>
        <dbReference type="Google" id="ProtNLM"/>
    </source>
</evidence>